<gene>
    <name evidence="6" type="ORF">PMIN01_04560</name>
</gene>
<dbReference type="Pfam" id="PF25396">
    <property type="entry name" value="ZNFX1"/>
    <property type="match status" value="1"/>
</dbReference>
<dbReference type="CDD" id="cd18808">
    <property type="entry name" value="SF1_C_Upf1"/>
    <property type="match status" value="1"/>
</dbReference>
<dbReference type="GO" id="GO:0031380">
    <property type="term" value="C:nuclear RNA-directed RNA polymerase complex"/>
    <property type="evidence" value="ECO:0007669"/>
    <property type="project" value="TreeGrafter"/>
</dbReference>
<dbReference type="Proteomes" id="UP000756921">
    <property type="component" value="Unassembled WGS sequence"/>
</dbReference>
<protein>
    <submittedName>
        <fullName evidence="6">Dead box helicase</fullName>
    </submittedName>
</protein>
<dbReference type="InterPro" id="IPR057373">
    <property type="entry name" value="ZNFX1"/>
</dbReference>
<sequence>MPKNKGWARAGQANQSRSANFYAELAAKTSGDKYDSGSMNPHISERLRASHQDDYPDPNVAPLARPSRINGDIWKYCQDTTKLVVNTGSWINKSEIPTSSELFPGGNSASFTVGEQIINLDEELRPNKVEGSYKSKEEYLGTQYNLLREDAIRPLRQAVEEVRKNPWRDESDYPPSSGIGIYEPVYLKAIQFSFRGLSAKVAFSLSRVKKLIRWNQSKRLITGTLVALSPADDAFQDASKCLLAIVGARPLTALESNNPPEIDLFFVEPEQYDWDPARNWIMVESRSSFFEASRHTLLALQHMMREPFPMSEHLVGAQKEVEPPEYVRLSPHTDLSPLVSLDEADQFQDVDILQEWPTGDNLTLDSSQSKALKRIMTKKLAIVQGPPGTGKTYVSVVALQTMLQNTRKEDPPIIVTCQTNHALDQLLRHIAEFEPNFIRLGGQTKDQDKIKKRTLYEVRSTFEQHKMPGSRKNRATGALRQLTAKMQLLLVPFEKVPDKGPLDHRLLVKLGLLTEEQAVSLEVDAPYVMGIPQTTPSIQMEQWLGRCLERCDHPYQPDDFGMPYEEEDFDEAEQLKEIEAEAVARDDDEDIEALRGPISTICDNFRGLKGGSSLRTIADVQKKLHETDDLTTVPLPNRGVIYNYLLRQAKQIVLRKFRDLAKQYAEQVHLKKVGQWEEDQGILLNQRVIGMTTTGLSKYRALISSLRPRVVLIEEAAETLEAPVTAACVPTLEHLVLVGDHQQLRPHCNVHELEARYNMNVSLFERLVSNNIELDTLRRQRRMIPEIRRLLQPIYGEKLKDYPSVLSEDNRPAVEGMGGVNSFFFTHDWPESRDNNHSAKNEHEAAMIVGFFDYLVLNGIDPEKITVLTFYNGQRKLLLSKLRRHQNLCGQPLKVVTVDSYQGEENDIVLLSLVRSSKDGNIGFLSVDNRVCVALSRARRGFYLFGNAEKLVCGSETWEAVVKVLWAHGTKKDIPTSGPSKRIGYHLPLICQRHGNKVFIEEPDDWEHLSGGCGESCRCLLPCGHKCMLTCHPFDSTRIVCRQQCKKPCTTCGQACSQSCSDPCKCTYCDRRMGGRMALIKPLQKTAQQALPSPLFHAHTIALPASPMFSTAAAHTGPTRTGAAPTMAPDTVSEHSVSTPEQWQAYANGGVKADDAQAREKGRKEAAKCRELISNGSTASSPPPPGKLIQISSKKQVSGPSANTALLIDLLGDGAPASAPAPPVPSTSCKAGDRRVSYGEKFSHVGDNTRPVEGKENGKDRDKGGEQRASAPVFNLLD</sequence>
<dbReference type="GO" id="GO:0031048">
    <property type="term" value="P:regulatory ncRNA-mediated heterochromatin formation"/>
    <property type="evidence" value="ECO:0007669"/>
    <property type="project" value="TreeGrafter"/>
</dbReference>
<dbReference type="AlphaFoldDB" id="A0A9P6KSD8"/>
<dbReference type="GO" id="GO:0004386">
    <property type="term" value="F:helicase activity"/>
    <property type="evidence" value="ECO:0007669"/>
    <property type="project" value="UniProtKB-KW"/>
</dbReference>
<feature type="domain" description="DNA2/NAM7 helicase helicase" evidence="3">
    <location>
        <begin position="364"/>
        <end position="746"/>
    </location>
</feature>
<dbReference type="Pfam" id="PF13087">
    <property type="entry name" value="AAA_12"/>
    <property type="match status" value="1"/>
</dbReference>
<evidence type="ECO:0000259" key="5">
    <source>
        <dbReference type="Pfam" id="PF25396"/>
    </source>
</evidence>
<feature type="region of interest" description="Disordered" evidence="2">
    <location>
        <begin position="1218"/>
        <end position="1278"/>
    </location>
</feature>
<dbReference type="OrthoDB" id="409395at2759"/>
<dbReference type="PANTHER" id="PTHR10887">
    <property type="entry name" value="DNA2/NAM7 HELICASE FAMILY"/>
    <property type="match status" value="1"/>
</dbReference>
<feature type="compositionally biased region" description="Basic and acidic residues" evidence="2">
    <location>
        <begin position="1250"/>
        <end position="1266"/>
    </location>
</feature>
<organism evidence="6 7">
    <name type="scientific">Paraphaeosphaeria minitans</name>
    <dbReference type="NCBI Taxonomy" id="565426"/>
    <lineage>
        <taxon>Eukaryota</taxon>
        <taxon>Fungi</taxon>
        <taxon>Dikarya</taxon>
        <taxon>Ascomycota</taxon>
        <taxon>Pezizomycotina</taxon>
        <taxon>Dothideomycetes</taxon>
        <taxon>Pleosporomycetidae</taxon>
        <taxon>Pleosporales</taxon>
        <taxon>Massarineae</taxon>
        <taxon>Didymosphaeriaceae</taxon>
        <taxon>Paraphaeosphaeria</taxon>
    </lineage>
</organism>
<keyword evidence="1 6" id="KW-0378">Hydrolase</keyword>
<dbReference type="InterPro" id="IPR027417">
    <property type="entry name" value="P-loop_NTPase"/>
</dbReference>
<feature type="domain" description="ZNFX1" evidence="5">
    <location>
        <begin position="177"/>
        <end position="286"/>
    </location>
</feature>
<proteinExistence type="predicted"/>
<dbReference type="Pfam" id="PF13086">
    <property type="entry name" value="AAA_11"/>
    <property type="match status" value="1"/>
</dbReference>
<keyword evidence="7" id="KW-1185">Reference proteome</keyword>
<dbReference type="InterPro" id="IPR047187">
    <property type="entry name" value="SF1_C_Upf1"/>
</dbReference>
<feature type="domain" description="DNA2/NAM7 helicase-like C-terminal" evidence="4">
    <location>
        <begin position="759"/>
        <end position="948"/>
    </location>
</feature>
<dbReference type="PANTHER" id="PTHR10887:SF341">
    <property type="entry name" value="NFX1-TYPE ZINC FINGER-CONTAINING PROTEIN 1"/>
    <property type="match status" value="1"/>
</dbReference>
<dbReference type="SUPFAM" id="SSF52540">
    <property type="entry name" value="P-loop containing nucleoside triphosphate hydrolases"/>
    <property type="match status" value="1"/>
</dbReference>
<accession>A0A9P6KSD8</accession>
<dbReference type="Gene3D" id="3.40.50.300">
    <property type="entry name" value="P-loop containing nucleotide triphosphate hydrolases"/>
    <property type="match status" value="3"/>
</dbReference>
<evidence type="ECO:0000256" key="2">
    <source>
        <dbReference type="SAM" id="MobiDB-lite"/>
    </source>
</evidence>
<name>A0A9P6KSD8_9PLEO</name>
<evidence type="ECO:0000313" key="6">
    <source>
        <dbReference type="EMBL" id="KAF9736781.1"/>
    </source>
</evidence>
<evidence type="ECO:0000259" key="3">
    <source>
        <dbReference type="Pfam" id="PF13086"/>
    </source>
</evidence>
<dbReference type="InterPro" id="IPR041677">
    <property type="entry name" value="DNA2/NAM7_AAA_11"/>
</dbReference>
<dbReference type="InterPro" id="IPR041679">
    <property type="entry name" value="DNA2/NAM7-like_C"/>
</dbReference>
<dbReference type="FunFam" id="3.40.50.300:FF:001366">
    <property type="entry name" value="ATP binding protein, putative"/>
    <property type="match status" value="1"/>
</dbReference>
<evidence type="ECO:0000256" key="1">
    <source>
        <dbReference type="ARBA" id="ARBA00022806"/>
    </source>
</evidence>
<dbReference type="EMBL" id="WJXW01000004">
    <property type="protein sequence ID" value="KAF9736781.1"/>
    <property type="molecule type" value="Genomic_DNA"/>
</dbReference>
<keyword evidence="1 6" id="KW-0067">ATP-binding</keyword>
<evidence type="ECO:0000259" key="4">
    <source>
        <dbReference type="Pfam" id="PF13087"/>
    </source>
</evidence>
<evidence type="ECO:0000313" key="7">
    <source>
        <dbReference type="Proteomes" id="UP000756921"/>
    </source>
</evidence>
<feature type="compositionally biased region" description="Basic and acidic residues" evidence="2">
    <location>
        <begin position="1231"/>
        <end position="1244"/>
    </location>
</feature>
<feature type="region of interest" description="Disordered" evidence="2">
    <location>
        <begin position="1112"/>
        <end position="1139"/>
    </location>
</feature>
<dbReference type="CDD" id="cd06008">
    <property type="entry name" value="NF-X1-zinc-finger"/>
    <property type="match status" value="1"/>
</dbReference>
<dbReference type="InterPro" id="IPR045055">
    <property type="entry name" value="DNA2/NAM7-like"/>
</dbReference>
<comment type="caution">
    <text evidence="6">The sequence shown here is derived from an EMBL/GenBank/DDBJ whole genome shotgun (WGS) entry which is preliminary data.</text>
</comment>
<keyword evidence="1 6" id="KW-0347">Helicase</keyword>
<reference evidence="6" key="1">
    <citation type="journal article" date="2020" name="Mol. Plant Microbe Interact.">
        <title>Genome Sequence of the Biocontrol Agent Coniothyrium minitans strain Conio (IMI 134523).</title>
        <authorList>
            <person name="Patel D."/>
            <person name="Shittu T.A."/>
            <person name="Baroncelli R."/>
            <person name="Muthumeenakshi S."/>
            <person name="Osborne T.H."/>
            <person name="Janganan T.K."/>
            <person name="Sreenivasaprasad S."/>
        </authorList>
    </citation>
    <scope>NUCLEOTIDE SEQUENCE</scope>
    <source>
        <strain evidence="6">Conio</strain>
    </source>
</reference>
<keyword evidence="1 6" id="KW-0547">Nucleotide-binding</keyword>